<accession>A0A183PX83</accession>
<name>A0A183PX83_9TREM</name>
<sequence length="53" mass="5997">MPDKNCSCLITFIRNGMFVLTPCIRNSANERNIFLAAKRKLLARAIILTNNES</sequence>
<dbReference type="Proteomes" id="UP000269396">
    <property type="component" value="Unassembled WGS sequence"/>
</dbReference>
<keyword evidence="2" id="KW-1185">Reference proteome</keyword>
<dbReference type="EMBL" id="UZAL01041443">
    <property type="protein sequence ID" value="VDP78493.1"/>
    <property type="molecule type" value="Genomic_DNA"/>
</dbReference>
<organism evidence="1 2">
    <name type="scientific">Schistosoma mattheei</name>
    <dbReference type="NCBI Taxonomy" id="31246"/>
    <lineage>
        <taxon>Eukaryota</taxon>
        <taxon>Metazoa</taxon>
        <taxon>Spiralia</taxon>
        <taxon>Lophotrochozoa</taxon>
        <taxon>Platyhelminthes</taxon>
        <taxon>Trematoda</taxon>
        <taxon>Digenea</taxon>
        <taxon>Strigeidida</taxon>
        <taxon>Schistosomatoidea</taxon>
        <taxon>Schistosomatidae</taxon>
        <taxon>Schistosoma</taxon>
    </lineage>
</organism>
<dbReference type="AlphaFoldDB" id="A0A183PX83"/>
<reference evidence="1 2" key="1">
    <citation type="submission" date="2018-11" db="EMBL/GenBank/DDBJ databases">
        <authorList>
            <consortium name="Pathogen Informatics"/>
        </authorList>
    </citation>
    <scope>NUCLEOTIDE SEQUENCE [LARGE SCALE GENOMIC DNA]</scope>
    <source>
        <strain>Denwood</strain>
        <strain evidence="2">Zambia</strain>
    </source>
</reference>
<gene>
    <name evidence="1" type="ORF">SMTD_LOCUS18969</name>
</gene>
<evidence type="ECO:0000313" key="2">
    <source>
        <dbReference type="Proteomes" id="UP000269396"/>
    </source>
</evidence>
<evidence type="ECO:0000313" key="1">
    <source>
        <dbReference type="EMBL" id="VDP78493.1"/>
    </source>
</evidence>
<proteinExistence type="predicted"/>
<protein>
    <submittedName>
        <fullName evidence="1">Uncharacterized protein</fullName>
    </submittedName>
</protein>